<dbReference type="SUPFAM" id="SSF56954">
    <property type="entry name" value="Outer membrane efflux proteins (OEP)"/>
    <property type="match status" value="1"/>
</dbReference>
<dbReference type="GO" id="GO:0009279">
    <property type="term" value="C:cell outer membrane"/>
    <property type="evidence" value="ECO:0007669"/>
    <property type="project" value="UniProtKB-SubCell"/>
</dbReference>
<organism evidence="7 8">
    <name type="scientific">Sulfuriferula plumbiphila</name>
    <dbReference type="NCBI Taxonomy" id="171865"/>
    <lineage>
        <taxon>Bacteria</taxon>
        <taxon>Pseudomonadati</taxon>
        <taxon>Pseudomonadota</taxon>
        <taxon>Betaproteobacteria</taxon>
        <taxon>Nitrosomonadales</taxon>
        <taxon>Sulfuricellaceae</taxon>
        <taxon>Sulfuriferula</taxon>
    </lineage>
</organism>
<feature type="chain" id="PRO_5022097895" evidence="6">
    <location>
        <begin position="26"/>
        <end position="432"/>
    </location>
</feature>
<name>A0A512L425_9PROT</name>
<evidence type="ECO:0000313" key="8">
    <source>
        <dbReference type="Proteomes" id="UP000321337"/>
    </source>
</evidence>
<dbReference type="PANTHER" id="PTHR30026:SF20">
    <property type="entry name" value="OUTER MEMBRANE PROTEIN TOLC"/>
    <property type="match status" value="1"/>
</dbReference>
<comment type="caution">
    <text evidence="7">The sequence shown here is derived from an EMBL/GenBank/DDBJ whole genome shotgun (WGS) entry which is preliminary data.</text>
</comment>
<evidence type="ECO:0000256" key="1">
    <source>
        <dbReference type="ARBA" id="ARBA00004442"/>
    </source>
</evidence>
<dbReference type="EMBL" id="BKAD01000003">
    <property type="protein sequence ID" value="GEP29225.1"/>
    <property type="molecule type" value="Genomic_DNA"/>
</dbReference>
<keyword evidence="5" id="KW-0998">Cell outer membrane</keyword>
<evidence type="ECO:0000256" key="3">
    <source>
        <dbReference type="ARBA" id="ARBA00022692"/>
    </source>
</evidence>
<comment type="subcellular location">
    <subcellularLocation>
        <location evidence="1">Cell outer membrane</location>
    </subcellularLocation>
</comment>
<dbReference type="Gene3D" id="1.20.1600.10">
    <property type="entry name" value="Outer membrane efflux proteins (OEP)"/>
    <property type="match status" value="1"/>
</dbReference>
<gene>
    <name evidence="7" type="ORF">TPL01_03630</name>
</gene>
<evidence type="ECO:0000256" key="4">
    <source>
        <dbReference type="ARBA" id="ARBA00023136"/>
    </source>
</evidence>
<keyword evidence="8" id="KW-1185">Reference proteome</keyword>
<dbReference type="InterPro" id="IPR051906">
    <property type="entry name" value="TolC-like"/>
</dbReference>
<reference evidence="7 8" key="1">
    <citation type="submission" date="2019-07" db="EMBL/GenBank/DDBJ databases">
        <title>Whole genome shotgun sequence of Thiobacillus plumbophilus NBRC 107929.</title>
        <authorList>
            <person name="Hosoyama A."/>
            <person name="Uohara A."/>
            <person name="Ohji S."/>
            <person name="Ichikawa N."/>
        </authorList>
    </citation>
    <scope>NUCLEOTIDE SEQUENCE [LARGE SCALE GENOMIC DNA]</scope>
    <source>
        <strain evidence="7 8">NBRC 107929</strain>
    </source>
</reference>
<dbReference type="Proteomes" id="UP000321337">
    <property type="component" value="Unassembled WGS sequence"/>
</dbReference>
<dbReference type="GO" id="GO:1990281">
    <property type="term" value="C:efflux pump complex"/>
    <property type="evidence" value="ECO:0007669"/>
    <property type="project" value="TreeGrafter"/>
</dbReference>
<proteinExistence type="predicted"/>
<evidence type="ECO:0000256" key="5">
    <source>
        <dbReference type="ARBA" id="ARBA00023237"/>
    </source>
</evidence>
<keyword evidence="2" id="KW-1134">Transmembrane beta strand</keyword>
<evidence type="ECO:0000256" key="6">
    <source>
        <dbReference type="SAM" id="SignalP"/>
    </source>
</evidence>
<dbReference type="GO" id="GO:0015562">
    <property type="term" value="F:efflux transmembrane transporter activity"/>
    <property type="evidence" value="ECO:0007669"/>
    <property type="project" value="InterPro"/>
</dbReference>
<keyword evidence="4" id="KW-0472">Membrane</keyword>
<keyword evidence="6" id="KW-0732">Signal</keyword>
<accession>A0A512L425</accession>
<keyword evidence="3" id="KW-0812">Transmembrane</keyword>
<sequence>MIHMRHLLAALMLAGTLVMTGSANALTLAEALAAADEPHPDLRSAQADLAAAQADEQAAAARRDLTVNFEGILRQGRPTVGPDAWNADNSVRIVARKNLYDFSRTEYALGAARAEANARQDALLDTRDQRRLDIMARYFDVLLADQQYAADNEFMAVAYVAMDNARDRVEVGQMSRPDFAVLQARYQDLREMRNASLARQRVTRALLANALNRPGVLASDLEDPKLPNNNTKLPEYETLLPWVLAHNRRMLVQQQLLAAAQQRLAGLRHESSPSLDAEMVAADYSRTAITRDSVSAGLILSWPLYQGGRVDARIAREQAQFQKLQAGADRLNMQIAQNLLETLLEIRQLQGSSRPAAEEQIKYRDVALDRSRADYELELKTNLGDSMAQTMVAALRARRVEYQLALALARLEALAGKPLADIVALADKQPRG</sequence>
<dbReference type="OrthoDB" id="9786815at2"/>
<dbReference type="PANTHER" id="PTHR30026">
    <property type="entry name" value="OUTER MEMBRANE PROTEIN TOLC"/>
    <property type="match status" value="1"/>
</dbReference>
<evidence type="ECO:0000313" key="7">
    <source>
        <dbReference type="EMBL" id="GEP29225.1"/>
    </source>
</evidence>
<dbReference type="GO" id="GO:0015288">
    <property type="term" value="F:porin activity"/>
    <property type="evidence" value="ECO:0007669"/>
    <property type="project" value="TreeGrafter"/>
</dbReference>
<evidence type="ECO:0000256" key="2">
    <source>
        <dbReference type="ARBA" id="ARBA00022452"/>
    </source>
</evidence>
<dbReference type="AlphaFoldDB" id="A0A512L425"/>
<feature type="signal peptide" evidence="6">
    <location>
        <begin position="1"/>
        <end position="25"/>
    </location>
</feature>
<protein>
    <submittedName>
        <fullName evidence="7">Type I secretion protein TolC</fullName>
    </submittedName>
</protein>